<dbReference type="InterPro" id="IPR050091">
    <property type="entry name" value="PKS_NRPS_Biosynth_Enz"/>
</dbReference>
<accession>A0A914L4T8</accession>
<evidence type="ECO:0000313" key="6">
    <source>
        <dbReference type="Proteomes" id="UP000887563"/>
    </source>
</evidence>
<dbReference type="Pfam" id="PF00109">
    <property type="entry name" value="ketoacyl-synt"/>
    <property type="match status" value="1"/>
</dbReference>
<evidence type="ECO:0000256" key="3">
    <source>
        <dbReference type="ARBA" id="ARBA00022679"/>
    </source>
</evidence>
<dbReference type="CDD" id="cd00833">
    <property type="entry name" value="PKS"/>
    <property type="match status" value="1"/>
</dbReference>
<dbReference type="InterPro" id="IPR016039">
    <property type="entry name" value="Thiolase-like"/>
</dbReference>
<dbReference type="PROSITE" id="PS00606">
    <property type="entry name" value="KS3_1"/>
    <property type="match status" value="1"/>
</dbReference>
<keyword evidence="1" id="KW-0596">Phosphopantetheine</keyword>
<organism evidence="6 7">
    <name type="scientific">Meloidogyne incognita</name>
    <name type="common">Southern root-knot nematode worm</name>
    <name type="synonym">Oxyuris incognita</name>
    <dbReference type="NCBI Taxonomy" id="6306"/>
    <lineage>
        <taxon>Eukaryota</taxon>
        <taxon>Metazoa</taxon>
        <taxon>Ecdysozoa</taxon>
        <taxon>Nematoda</taxon>
        <taxon>Chromadorea</taxon>
        <taxon>Rhabditida</taxon>
        <taxon>Tylenchina</taxon>
        <taxon>Tylenchomorpha</taxon>
        <taxon>Tylenchoidea</taxon>
        <taxon>Meloidogynidae</taxon>
        <taxon>Meloidogyninae</taxon>
        <taxon>Meloidogyne</taxon>
        <taxon>Meloidogyne incognita group</taxon>
    </lineage>
</organism>
<dbReference type="PANTHER" id="PTHR43775:SF37">
    <property type="entry name" value="SI:DKEY-61P9.11"/>
    <property type="match status" value="1"/>
</dbReference>
<dbReference type="SUPFAM" id="SSF53901">
    <property type="entry name" value="Thiolase-like"/>
    <property type="match status" value="1"/>
</dbReference>
<keyword evidence="3 4" id="KW-0808">Transferase</keyword>
<name>A0A914L4T8_MELIC</name>
<dbReference type="InterPro" id="IPR020841">
    <property type="entry name" value="PKS_Beta-ketoAc_synthase_dom"/>
</dbReference>
<protein>
    <submittedName>
        <fullName evidence="7">Ketosynthase family 3 (KS3) domain-containing protein</fullName>
    </submittedName>
</protein>
<dbReference type="AlphaFoldDB" id="A0A914L4T8"/>
<keyword evidence="6" id="KW-1185">Reference proteome</keyword>
<dbReference type="GO" id="GO:0006633">
    <property type="term" value="P:fatty acid biosynthetic process"/>
    <property type="evidence" value="ECO:0007669"/>
    <property type="project" value="InterPro"/>
</dbReference>
<evidence type="ECO:0000313" key="7">
    <source>
        <dbReference type="WBParaSite" id="Minc3s00274g09165"/>
    </source>
</evidence>
<dbReference type="GO" id="GO:0004312">
    <property type="term" value="F:fatty acid synthase activity"/>
    <property type="evidence" value="ECO:0007669"/>
    <property type="project" value="TreeGrafter"/>
</dbReference>
<evidence type="ECO:0000256" key="1">
    <source>
        <dbReference type="ARBA" id="ARBA00022450"/>
    </source>
</evidence>
<dbReference type="GO" id="GO:0005886">
    <property type="term" value="C:plasma membrane"/>
    <property type="evidence" value="ECO:0007669"/>
    <property type="project" value="TreeGrafter"/>
</dbReference>
<evidence type="ECO:0000259" key="5">
    <source>
        <dbReference type="PROSITE" id="PS52004"/>
    </source>
</evidence>
<comment type="similarity">
    <text evidence="4">Belongs to the thiolase-like superfamily. Beta-ketoacyl-ACP synthases family.</text>
</comment>
<dbReference type="InterPro" id="IPR014030">
    <property type="entry name" value="Ketoacyl_synth_N"/>
</dbReference>
<dbReference type="PROSITE" id="PS52004">
    <property type="entry name" value="KS3_2"/>
    <property type="match status" value="1"/>
</dbReference>
<dbReference type="Gene3D" id="3.40.47.10">
    <property type="match status" value="1"/>
</dbReference>
<dbReference type="WBParaSite" id="Minc3s00274g09165">
    <property type="protein sequence ID" value="Minc3s00274g09165"/>
    <property type="gene ID" value="Minc3s00274g09165"/>
</dbReference>
<sequence>MEYGPKMLLIKEAKVFEEDKLEKTRKICLVKAKINEDLFDKNQQIWKLIEFGLQSLAIGLFQMEKRFFFLPISIARIKINFVKNFDLEEIYCVGKTQLNNEELSNFAGGSVDILDGENNKLMIIEGVVAKKFEEKENKNEEKINFEEWLMLIRPEKDIAILGVSGTFSGCEYVEEFWEAIRDNYSCLSTLKNNNPEIIPISGICPNIEKFDINLFGKAGLSITEWRRLDPQIRLLAQHSYRALENSGNLERKSRIRVGCFVAAEESSPEYKEVDEREGALGSLLGMYRRNQQTFCAQWLSHLLELTGPSINVYSACSSSFSAIAQAQQAIVTGEADLCLVGAVHLVHPNQIGHQPMPGQPLAKSSNSWPFCSTSDGLMRGSACAVIVLGKPIEAILRGDPILGIIKSVAINNDAGRKPNFMSPSIEGQQAVIERALEQSGVPRALIPFWECHAAGTTIGDNIELSAIYKAFFKEKTEKEEENNNLFVGSCKANIGHCFAASGICSIIKLLKMLETGLLPPQLLPNNDVVFADLLNPFNGQLIIHSGSEAKEILPAKINVIN</sequence>
<proteinExistence type="inferred from homology"/>
<dbReference type="GO" id="GO:0005737">
    <property type="term" value="C:cytoplasm"/>
    <property type="evidence" value="ECO:0007669"/>
    <property type="project" value="TreeGrafter"/>
</dbReference>
<dbReference type="Pfam" id="PF02801">
    <property type="entry name" value="Ketoacyl-synt_C"/>
    <property type="match status" value="1"/>
</dbReference>
<dbReference type="GO" id="GO:0004315">
    <property type="term" value="F:3-oxoacyl-[acyl-carrier-protein] synthase activity"/>
    <property type="evidence" value="ECO:0007669"/>
    <property type="project" value="InterPro"/>
</dbReference>
<dbReference type="InterPro" id="IPR018201">
    <property type="entry name" value="Ketoacyl_synth_AS"/>
</dbReference>
<dbReference type="PANTHER" id="PTHR43775">
    <property type="entry name" value="FATTY ACID SYNTHASE"/>
    <property type="match status" value="1"/>
</dbReference>
<dbReference type="InterPro" id="IPR014031">
    <property type="entry name" value="Ketoacyl_synth_C"/>
</dbReference>
<evidence type="ECO:0000256" key="2">
    <source>
        <dbReference type="ARBA" id="ARBA00022553"/>
    </source>
</evidence>
<reference evidence="7" key="1">
    <citation type="submission" date="2022-11" db="UniProtKB">
        <authorList>
            <consortium name="WormBaseParasite"/>
        </authorList>
    </citation>
    <scope>IDENTIFICATION</scope>
</reference>
<keyword evidence="2" id="KW-0597">Phosphoprotein</keyword>
<feature type="domain" description="Ketosynthase family 3 (KS3)" evidence="5">
    <location>
        <begin position="155"/>
        <end position="545"/>
    </location>
</feature>
<evidence type="ECO:0000256" key="4">
    <source>
        <dbReference type="RuleBase" id="RU003694"/>
    </source>
</evidence>
<dbReference type="SMART" id="SM00825">
    <property type="entry name" value="PKS_KS"/>
    <property type="match status" value="1"/>
</dbReference>
<dbReference type="Proteomes" id="UP000887563">
    <property type="component" value="Unplaced"/>
</dbReference>